<gene>
    <name evidence="2" type="ORF">QZM70_14620</name>
</gene>
<proteinExistence type="predicted"/>
<feature type="domain" description="HicB-like antitoxin of toxin-antitoxin system" evidence="1">
    <location>
        <begin position="15"/>
        <end position="111"/>
    </location>
</feature>
<dbReference type="InterPro" id="IPR031807">
    <property type="entry name" value="HicB-like"/>
</dbReference>
<reference evidence="2" key="1">
    <citation type="submission" date="2023-07" db="EMBL/GenBank/DDBJ databases">
        <title>A collection of bacterial strains from the Burkholderia cepacia Research Laboratory and Repository.</title>
        <authorList>
            <person name="Lipuma J."/>
            <person name="Spilker T."/>
            <person name="Caverly L."/>
        </authorList>
    </citation>
    <scope>NUCLEOTIDE SEQUENCE</scope>
    <source>
        <strain evidence="2">AU45194</strain>
    </source>
</reference>
<dbReference type="Proteomes" id="UP001172217">
    <property type="component" value="Unassembled WGS sequence"/>
</dbReference>
<name>A0ABT8NRF7_9BURK</name>
<evidence type="ECO:0000313" key="2">
    <source>
        <dbReference type="EMBL" id="MDN7524173.1"/>
    </source>
</evidence>
<dbReference type="RefSeq" id="WP_200160012.1">
    <property type="nucleotide sequence ID" value="NZ_JAENHS010000003.1"/>
</dbReference>
<dbReference type="EMBL" id="JAUJQL010000007">
    <property type="protein sequence ID" value="MDN7524173.1"/>
    <property type="molecule type" value="Genomic_DNA"/>
</dbReference>
<protein>
    <submittedName>
        <fullName evidence="2">Type II toxin-antitoxin system HicB family antitoxin</fullName>
    </submittedName>
</protein>
<keyword evidence="3" id="KW-1185">Reference proteome</keyword>
<sequence length="123" mass="13717">MLTAAACTRRRLSYFSCCFAAADTWEDVRAAVREAAEAHFYGKKGIVPSSSALKTLARNSEYEGGVWMLFDIDLSKISSKAVRFNVNMPERLLQRIDTAANARKLTQTSFLFLAEEHEVPAHA</sequence>
<evidence type="ECO:0000313" key="3">
    <source>
        <dbReference type="Proteomes" id="UP001172217"/>
    </source>
</evidence>
<accession>A0ABT8NRF7</accession>
<organism evidence="2 3">
    <name type="scientific">Burkholderia orbicola</name>
    <dbReference type="NCBI Taxonomy" id="2978683"/>
    <lineage>
        <taxon>Bacteria</taxon>
        <taxon>Pseudomonadati</taxon>
        <taxon>Pseudomonadota</taxon>
        <taxon>Betaproteobacteria</taxon>
        <taxon>Burkholderiales</taxon>
        <taxon>Burkholderiaceae</taxon>
        <taxon>Burkholderia</taxon>
        <taxon>Burkholderia cepacia complex</taxon>
    </lineage>
</organism>
<comment type="caution">
    <text evidence="2">The sequence shown here is derived from an EMBL/GenBank/DDBJ whole genome shotgun (WGS) entry which is preliminary data.</text>
</comment>
<evidence type="ECO:0000259" key="1">
    <source>
        <dbReference type="Pfam" id="PF15919"/>
    </source>
</evidence>
<dbReference type="Pfam" id="PF15919">
    <property type="entry name" value="HicB_lk_antitox"/>
    <property type="match status" value="1"/>
</dbReference>